<keyword evidence="3" id="KW-1185">Reference proteome</keyword>
<dbReference type="AlphaFoldDB" id="A0A0H4VN91"/>
<evidence type="ECO:0000259" key="1">
    <source>
        <dbReference type="SMART" id="SM00867"/>
    </source>
</evidence>
<feature type="domain" description="Lipid/polyisoprenoid-binding YceI-like" evidence="1">
    <location>
        <begin position="14"/>
        <end position="172"/>
    </location>
</feature>
<protein>
    <recommendedName>
        <fullName evidence="1">Lipid/polyisoprenoid-binding YceI-like domain-containing protein</fullName>
    </recommendedName>
</protein>
<dbReference type="SUPFAM" id="SSF101874">
    <property type="entry name" value="YceI-like"/>
    <property type="match status" value="1"/>
</dbReference>
<dbReference type="PANTHER" id="PTHR34406:SF1">
    <property type="entry name" value="PROTEIN YCEI"/>
    <property type="match status" value="1"/>
</dbReference>
<dbReference type="RefSeq" id="WP_048920200.1">
    <property type="nucleotide sequence ID" value="NZ_CP010777.1"/>
</dbReference>
<dbReference type="Proteomes" id="UP000036458">
    <property type="component" value="Chromosome"/>
</dbReference>
<accession>A0A0H4VN91</accession>
<dbReference type="STRING" id="1379910.TH63_06285"/>
<name>A0A0H4VN91_9BACT</name>
<dbReference type="SMART" id="SM00867">
    <property type="entry name" value="YceI"/>
    <property type="match status" value="1"/>
</dbReference>
<dbReference type="Pfam" id="PF04264">
    <property type="entry name" value="YceI"/>
    <property type="match status" value="1"/>
</dbReference>
<proteinExistence type="predicted"/>
<sequence length="178" mass="19659">MAVTIWPVISAQAQGSVQNDKAGSSISYILVHPFHTVTGVSHQVSSTLVLGAETDQIQAVQVTVPVKSFDSGNRARDKDMRKTTEADTYQEVTFKSTNLTQTYGSLQVQGQLGFHGVTKDISFEATFQQKNSNLVVKGQFPISLEAYQIKRPSIFKMKVKDELTVKFQMVYPLAKQGN</sequence>
<gene>
    <name evidence="2" type="ORF">TH63_06285</name>
</gene>
<dbReference type="InterPro" id="IPR007372">
    <property type="entry name" value="Lipid/polyisoprenoid-bd_YceI"/>
</dbReference>
<dbReference type="KEGG" id="ruf:TH63_06285"/>
<evidence type="ECO:0000313" key="3">
    <source>
        <dbReference type="Proteomes" id="UP000036458"/>
    </source>
</evidence>
<evidence type="ECO:0000313" key="2">
    <source>
        <dbReference type="EMBL" id="AKQ45332.1"/>
    </source>
</evidence>
<dbReference type="PATRIC" id="fig|1379910.4.peg.1372"/>
<organism evidence="2 3">
    <name type="scientific">Rufibacter radiotolerans</name>
    <dbReference type="NCBI Taxonomy" id="1379910"/>
    <lineage>
        <taxon>Bacteria</taxon>
        <taxon>Pseudomonadati</taxon>
        <taxon>Bacteroidota</taxon>
        <taxon>Cytophagia</taxon>
        <taxon>Cytophagales</taxon>
        <taxon>Hymenobacteraceae</taxon>
        <taxon>Rufibacter</taxon>
    </lineage>
</organism>
<dbReference type="InterPro" id="IPR036761">
    <property type="entry name" value="TTHA0802/YceI-like_sf"/>
</dbReference>
<dbReference type="PANTHER" id="PTHR34406">
    <property type="entry name" value="PROTEIN YCEI"/>
    <property type="match status" value="1"/>
</dbReference>
<dbReference type="Gene3D" id="2.40.128.110">
    <property type="entry name" value="Lipid/polyisoprenoid-binding, YceI-like"/>
    <property type="match status" value="1"/>
</dbReference>
<reference evidence="2 3" key="1">
    <citation type="submission" date="2015-01" db="EMBL/GenBank/DDBJ databases">
        <title>Rufibacter sp./DG31D/ whole genome sequencing.</title>
        <authorList>
            <person name="Kim M.K."/>
            <person name="Srinivasan S."/>
            <person name="Lee J.-J."/>
        </authorList>
    </citation>
    <scope>NUCLEOTIDE SEQUENCE [LARGE SCALE GENOMIC DNA]</scope>
    <source>
        <strain evidence="2 3">DG31D</strain>
    </source>
</reference>
<dbReference type="EMBL" id="CP010777">
    <property type="protein sequence ID" value="AKQ45332.1"/>
    <property type="molecule type" value="Genomic_DNA"/>
</dbReference>